<keyword evidence="1" id="KW-1133">Transmembrane helix</keyword>
<keyword evidence="3" id="KW-1185">Reference proteome</keyword>
<evidence type="ECO:0000313" key="2">
    <source>
        <dbReference type="EMBL" id="OAX51695.1"/>
    </source>
</evidence>
<dbReference type="RefSeq" id="WP_055684672.1">
    <property type="nucleotide sequence ID" value="NZ_JADPWM010000009.1"/>
</dbReference>
<proteinExistence type="predicted"/>
<sequence length="136" mass="14087">MRSHGHLPEASEALLTFVITLLGTLLAVFTAGVISTTAVTGRLPDAAALRRQAAVSFGAIDAVSLPIIFLGLGWLGVWDVAAALTGSMIALIAGLAVVARLAVRTTRLPRWQRLLLLGAESVLGLALIGLEMLAHG</sequence>
<name>A0A199NSA9_9MICC</name>
<feature type="transmembrane region" description="Helical" evidence="1">
    <location>
        <begin position="53"/>
        <end position="75"/>
    </location>
</feature>
<keyword evidence="1" id="KW-0472">Membrane</keyword>
<keyword evidence="1" id="KW-0812">Transmembrane</keyword>
<organism evidence="2 3">
    <name type="scientific">Rothia kristinae</name>
    <dbReference type="NCBI Taxonomy" id="37923"/>
    <lineage>
        <taxon>Bacteria</taxon>
        <taxon>Bacillati</taxon>
        <taxon>Actinomycetota</taxon>
        <taxon>Actinomycetes</taxon>
        <taxon>Micrococcales</taxon>
        <taxon>Micrococcaceae</taxon>
        <taxon>Rothia</taxon>
    </lineage>
</organism>
<reference evidence="2" key="1">
    <citation type="submission" date="2016-06" db="EMBL/GenBank/DDBJ databases">
        <title>Identification of putative biosynthetic pathways for the production of bioactive secondary metabolites by the marine actinomycete Kocuria kristinae RUTW2-3.</title>
        <authorList>
            <person name="Waterworth S.C."/>
            <person name="Walmsley T.A."/>
            <person name="Matongo T."/>
            <person name="Davies-Coleman M.T."/>
            <person name="Dorrington R.A."/>
        </authorList>
    </citation>
    <scope>NUCLEOTIDE SEQUENCE [LARGE SCALE GENOMIC DNA]</scope>
    <source>
        <strain evidence="2">RUTW2-3</strain>
    </source>
</reference>
<accession>A0A199NSA9</accession>
<feature type="transmembrane region" description="Helical" evidence="1">
    <location>
        <begin position="13"/>
        <end position="41"/>
    </location>
</feature>
<feature type="transmembrane region" description="Helical" evidence="1">
    <location>
        <begin position="114"/>
        <end position="134"/>
    </location>
</feature>
<dbReference type="AlphaFoldDB" id="A0A199NSA9"/>
<gene>
    <name evidence="2" type="ORF">AN277_0207150</name>
</gene>
<evidence type="ECO:0000313" key="3">
    <source>
        <dbReference type="Proteomes" id="UP000053171"/>
    </source>
</evidence>
<dbReference type="Proteomes" id="UP000053171">
    <property type="component" value="Unassembled WGS sequence"/>
</dbReference>
<feature type="transmembrane region" description="Helical" evidence="1">
    <location>
        <begin position="81"/>
        <end position="102"/>
    </location>
</feature>
<protein>
    <submittedName>
        <fullName evidence="2">Uncharacterized protein</fullName>
    </submittedName>
</protein>
<dbReference type="EMBL" id="LJBJ02000013">
    <property type="protein sequence ID" value="OAX51695.1"/>
    <property type="molecule type" value="Genomic_DNA"/>
</dbReference>
<evidence type="ECO:0000256" key="1">
    <source>
        <dbReference type="SAM" id="Phobius"/>
    </source>
</evidence>
<comment type="caution">
    <text evidence="2">The sequence shown here is derived from an EMBL/GenBank/DDBJ whole genome shotgun (WGS) entry which is preliminary data.</text>
</comment>